<feature type="compositionally biased region" description="Polar residues" evidence="1">
    <location>
        <begin position="13"/>
        <end position="22"/>
    </location>
</feature>
<name>A0A930V0P9_9ACTN</name>
<reference evidence="2" key="1">
    <citation type="submission" date="2020-11" db="EMBL/GenBank/DDBJ databases">
        <title>Nocardioides sp. CBS4Y-1, whole genome shotgun sequence.</title>
        <authorList>
            <person name="Tuo L."/>
        </authorList>
    </citation>
    <scope>NUCLEOTIDE SEQUENCE</scope>
    <source>
        <strain evidence="2">CBS4Y-1</strain>
    </source>
</reference>
<gene>
    <name evidence="2" type="ORF">ISG29_07825</name>
</gene>
<dbReference type="RefSeq" id="WP_194502873.1">
    <property type="nucleotide sequence ID" value="NZ_JADIVZ010000003.1"/>
</dbReference>
<keyword evidence="3" id="KW-1185">Reference proteome</keyword>
<feature type="compositionally biased region" description="Basic residues" evidence="1">
    <location>
        <begin position="1"/>
        <end position="10"/>
    </location>
</feature>
<organism evidence="2 3">
    <name type="scientific">Nocardioides acrostichi</name>
    <dbReference type="NCBI Taxonomy" id="2784339"/>
    <lineage>
        <taxon>Bacteria</taxon>
        <taxon>Bacillati</taxon>
        <taxon>Actinomycetota</taxon>
        <taxon>Actinomycetes</taxon>
        <taxon>Propionibacteriales</taxon>
        <taxon>Nocardioidaceae</taxon>
        <taxon>Nocardioides</taxon>
    </lineage>
</organism>
<evidence type="ECO:0000313" key="2">
    <source>
        <dbReference type="EMBL" id="MBF4161597.1"/>
    </source>
</evidence>
<sequence length="221" mass="22969">MDVGSVRRKGGFSWSTADAQQRGQDDPSQLGDALVAVLNRGDRVALVFECPLSVPIPDVSEAGWTDLGRARTGEGNRSWSAGAGTGALATGLVQLTWVLHYLQLHADGDVRATTQISVLLAGAANLLVAEAMVTSDGKPEPVDGLQDHADALAAARRFEELLEVAACGEASSDVACAPQRALNLAATAALHAGVLIDLAELQQEVLVAKTRPALTQPEGDD</sequence>
<evidence type="ECO:0000313" key="3">
    <source>
        <dbReference type="Proteomes" id="UP000656804"/>
    </source>
</evidence>
<dbReference type="EMBL" id="JADIVZ010000003">
    <property type="protein sequence ID" value="MBF4161597.1"/>
    <property type="molecule type" value="Genomic_DNA"/>
</dbReference>
<protein>
    <submittedName>
        <fullName evidence="2">Uncharacterized protein</fullName>
    </submittedName>
</protein>
<comment type="caution">
    <text evidence="2">The sequence shown here is derived from an EMBL/GenBank/DDBJ whole genome shotgun (WGS) entry which is preliminary data.</text>
</comment>
<proteinExistence type="predicted"/>
<dbReference type="Proteomes" id="UP000656804">
    <property type="component" value="Unassembled WGS sequence"/>
</dbReference>
<evidence type="ECO:0000256" key="1">
    <source>
        <dbReference type="SAM" id="MobiDB-lite"/>
    </source>
</evidence>
<accession>A0A930V0P9</accession>
<dbReference type="AlphaFoldDB" id="A0A930V0P9"/>
<feature type="region of interest" description="Disordered" evidence="1">
    <location>
        <begin position="1"/>
        <end position="28"/>
    </location>
</feature>